<proteinExistence type="predicted"/>
<evidence type="ECO:0000256" key="13">
    <source>
        <dbReference type="ARBA" id="ARBA00023012"/>
    </source>
</evidence>
<evidence type="ECO:0000256" key="9">
    <source>
        <dbReference type="ARBA" id="ARBA00022741"/>
    </source>
</evidence>
<evidence type="ECO:0000256" key="1">
    <source>
        <dbReference type="ARBA" id="ARBA00000085"/>
    </source>
</evidence>
<keyword evidence="14 15" id="KW-0472">Membrane</keyword>
<dbReference type="GO" id="GO:0000155">
    <property type="term" value="F:phosphorelay sensor kinase activity"/>
    <property type="evidence" value="ECO:0007669"/>
    <property type="project" value="InterPro"/>
</dbReference>
<comment type="catalytic activity">
    <reaction evidence="1">
        <text>ATP + protein L-histidine = ADP + protein N-phospho-L-histidine.</text>
        <dbReference type="EC" id="2.7.13.3"/>
    </reaction>
</comment>
<evidence type="ECO:0000256" key="14">
    <source>
        <dbReference type="ARBA" id="ARBA00023136"/>
    </source>
</evidence>
<dbReference type="PANTHER" id="PTHR44936:SF5">
    <property type="entry name" value="SENSOR HISTIDINE KINASE ENVZ"/>
    <property type="match status" value="1"/>
</dbReference>
<dbReference type="PRINTS" id="PR00344">
    <property type="entry name" value="BCTRLSENSOR"/>
</dbReference>
<evidence type="ECO:0000256" key="8">
    <source>
        <dbReference type="ARBA" id="ARBA00022692"/>
    </source>
</evidence>
<sequence length="434" mass="46909">MRLRLWPASLYGRVALLVFSALVLAHGLTFLALLRERSQLSQTMMLAYLGRDVASAVAMLERLPAAERPPWLALLERPNYRYALLDGPPAQAYRLEGREQALAAGLSEQLRAADRPSSFALRLQDGQWLSLQLALPPLAVSDSAKRLLALQLGLLALATWWGVSLAVRPLRELAEAVDGMGRRQPVKPLTESGPLEVAQAARAFNTLQTRIAAHVTERLHLLASISHDLQTPITRLKLRLEATDLEPAQRERLLADLDGMQALVEQGLAYARTRQAQLETPRPVDLEALLDGMVCDAVDAGQAASWTGACPAPLLTRPQALRRVLGNLIDNALKFGGRAELELEQTAGQVLIRLRDGGPGIPEQELAKVMQAFYRVEGSRNLESGGSGLGLAIAKALVDEALGGQLSLHNLAGGGLEVGLSLPLRPPQACFAET</sequence>
<keyword evidence="10 18" id="KW-0418">Kinase</keyword>
<reference evidence="18 19" key="1">
    <citation type="submission" date="2020-08" db="EMBL/GenBank/DDBJ databases">
        <title>Functional genomics of gut bacteria from endangered species of beetles.</title>
        <authorList>
            <person name="Carlos-Shanley C."/>
        </authorList>
    </citation>
    <scope>NUCLEOTIDE SEQUENCE [LARGE SCALE GENOMIC DNA]</scope>
    <source>
        <strain evidence="18 19">S00239</strain>
    </source>
</reference>
<dbReference type="InterPro" id="IPR005467">
    <property type="entry name" value="His_kinase_dom"/>
</dbReference>
<feature type="domain" description="HAMP" evidence="17">
    <location>
        <begin position="164"/>
        <end position="216"/>
    </location>
</feature>
<feature type="transmembrane region" description="Helical" evidence="15">
    <location>
        <begin position="12"/>
        <end position="34"/>
    </location>
</feature>
<evidence type="ECO:0000256" key="12">
    <source>
        <dbReference type="ARBA" id="ARBA00022989"/>
    </source>
</evidence>
<dbReference type="EC" id="2.7.13.3" evidence="3"/>
<dbReference type="CDD" id="cd06225">
    <property type="entry name" value="HAMP"/>
    <property type="match status" value="1"/>
</dbReference>
<evidence type="ECO:0000313" key="19">
    <source>
        <dbReference type="Proteomes" id="UP000562027"/>
    </source>
</evidence>
<dbReference type="SUPFAM" id="SSF47384">
    <property type="entry name" value="Homodimeric domain of signal transducing histidine kinase"/>
    <property type="match status" value="1"/>
</dbReference>
<dbReference type="PANTHER" id="PTHR44936">
    <property type="entry name" value="SENSOR PROTEIN CREC"/>
    <property type="match status" value="1"/>
</dbReference>
<evidence type="ECO:0000256" key="7">
    <source>
        <dbReference type="ARBA" id="ARBA00022679"/>
    </source>
</evidence>
<evidence type="ECO:0000256" key="15">
    <source>
        <dbReference type="SAM" id="Phobius"/>
    </source>
</evidence>
<dbReference type="InterPro" id="IPR050980">
    <property type="entry name" value="2C_sensor_his_kinase"/>
</dbReference>
<dbReference type="GO" id="GO:0005524">
    <property type="term" value="F:ATP binding"/>
    <property type="evidence" value="ECO:0007669"/>
    <property type="project" value="UniProtKB-KW"/>
</dbReference>
<evidence type="ECO:0000256" key="2">
    <source>
        <dbReference type="ARBA" id="ARBA00004429"/>
    </source>
</evidence>
<dbReference type="InterPro" id="IPR003660">
    <property type="entry name" value="HAMP_dom"/>
</dbReference>
<dbReference type="SMART" id="SM00387">
    <property type="entry name" value="HATPase_c"/>
    <property type="match status" value="1"/>
</dbReference>
<keyword evidence="7" id="KW-0808">Transferase</keyword>
<name>A0A840L9Z8_9BURK</name>
<evidence type="ECO:0000256" key="11">
    <source>
        <dbReference type="ARBA" id="ARBA00022840"/>
    </source>
</evidence>
<evidence type="ECO:0000259" key="17">
    <source>
        <dbReference type="PROSITE" id="PS50885"/>
    </source>
</evidence>
<dbReference type="PROSITE" id="PS50885">
    <property type="entry name" value="HAMP"/>
    <property type="match status" value="1"/>
</dbReference>
<dbReference type="InterPro" id="IPR003661">
    <property type="entry name" value="HisK_dim/P_dom"/>
</dbReference>
<comment type="caution">
    <text evidence="18">The sequence shown here is derived from an EMBL/GenBank/DDBJ whole genome shotgun (WGS) entry which is preliminary data.</text>
</comment>
<dbReference type="Pfam" id="PF02518">
    <property type="entry name" value="HATPase_c"/>
    <property type="match status" value="1"/>
</dbReference>
<dbReference type="CDD" id="cd00075">
    <property type="entry name" value="HATPase"/>
    <property type="match status" value="1"/>
</dbReference>
<accession>A0A840L9Z8</accession>
<evidence type="ECO:0000256" key="4">
    <source>
        <dbReference type="ARBA" id="ARBA00022475"/>
    </source>
</evidence>
<evidence type="ECO:0000256" key="5">
    <source>
        <dbReference type="ARBA" id="ARBA00022519"/>
    </source>
</evidence>
<feature type="domain" description="Histidine kinase" evidence="16">
    <location>
        <begin position="224"/>
        <end position="426"/>
    </location>
</feature>
<dbReference type="CDD" id="cd00082">
    <property type="entry name" value="HisKA"/>
    <property type="match status" value="1"/>
</dbReference>
<keyword evidence="9" id="KW-0547">Nucleotide-binding</keyword>
<keyword evidence="12 15" id="KW-1133">Transmembrane helix</keyword>
<dbReference type="SUPFAM" id="SSF55874">
    <property type="entry name" value="ATPase domain of HSP90 chaperone/DNA topoisomerase II/histidine kinase"/>
    <property type="match status" value="1"/>
</dbReference>
<dbReference type="PROSITE" id="PS50109">
    <property type="entry name" value="HIS_KIN"/>
    <property type="match status" value="1"/>
</dbReference>
<evidence type="ECO:0000256" key="3">
    <source>
        <dbReference type="ARBA" id="ARBA00012438"/>
    </source>
</evidence>
<dbReference type="Pfam" id="PF00672">
    <property type="entry name" value="HAMP"/>
    <property type="match status" value="1"/>
</dbReference>
<keyword evidence="8 15" id="KW-0812">Transmembrane</keyword>
<keyword evidence="11" id="KW-0067">ATP-binding</keyword>
<keyword evidence="19" id="KW-1185">Reference proteome</keyword>
<dbReference type="Proteomes" id="UP000562027">
    <property type="component" value="Unassembled WGS sequence"/>
</dbReference>
<evidence type="ECO:0000256" key="10">
    <source>
        <dbReference type="ARBA" id="ARBA00022777"/>
    </source>
</evidence>
<dbReference type="InterPro" id="IPR003594">
    <property type="entry name" value="HATPase_dom"/>
</dbReference>
<dbReference type="RefSeq" id="WP_184302170.1">
    <property type="nucleotide sequence ID" value="NZ_JACHLP010000007.1"/>
</dbReference>
<protein>
    <recommendedName>
        <fullName evidence="3">histidine kinase</fullName>
        <ecNumber evidence="3">2.7.13.3</ecNumber>
    </recommendedName>
</protein>
<gene>
    <name evidence="18" type="ORF">HNP55_003492</name>
</gene>
<dbReference type="AlphaFoldDB" id="A0A840L9Z8"/>
<keyword evidence="13" id="KW-0902">Two-component regulatory system</keyword>
<dbReference type="SMART" id="SM00388">
    <property type="entry name" value="HisKA"/>
    <property type="match status" value="1"/>
</dbReference>
<dbReference type="InterPro" id="IPR036097">
    <property type="entry name" value="HisK_dim/P_sf"/>
</dbReference>
<keyword evidence="4" id="KW-1003">Cell membrane</keyword>
<dbReference type="InterPro" id="IPR004358">
    <property type="entry name" value="Sig_transdc_His_kin-like_C"/>
</dbReference>
<dbReference type="EMBL" id="JACHLP010000007">
    <property type="protein sequence ID" value="MBB4844946.1"/>
    <property type="molecule type" value="Genomic_DNA"/>
</dbReference>
<keyword evidence="6" id="KW-0597">Phosphoprotein</keyword>
<dbReference type="InterPro" id="IPR036890">
    <property type="entry name" value="HATPase_C_sf"/>
</dbReference>
<dbReference type="Gene3D" id="3.30.565.10">
    <property type="entry name" value="Histidine kinase-like ATPase, C-terminal domain"/>
    <property type="match status" value="1"/>
</dbReference>
<dbReference type="SMART" id="SM00304">
    <property type="entry name" value="HAMP"/>
    <property type="match status" value="1"/>
</dbReference>
<organism evidence="18 19">
    <name type="scientific">Roseateles oligotrophus</name>
    <dbReference type="NCBI Taxonomy" id="1769250"/>
    <lineage>
        <taxon>Bacteria</taxon>
        <taxon>Pseudomonadati</taxon>
        <taxon>Pseudomonadota</taxon>
        <taxon>Betaproteobacteria</taxon>
        <taxon>Burkholderiales</taxon>
        <taxon>Sphaerotilaceae</taxon>
        <taxon>Roseateles</taxon>
    </lineage>
</organism>
<evidence type="ECO:0000313" key="18">
    <source>
        <dbReference type="EMBL" id="MBB4844946.1"/>
    </source>
</evidence>
<dbReference type="Gene3D" id="1.10.287.130">
    <property type="match status" value="1"/>
</dbReference>
<evidence type="ECO:0000259" key="16">
    <source>
        <dbReference type="PROSITE" id="PS50109"/>
    </source>
</evidence>
<dbReference type="GO" id="GO:0005886">
    <property type="term" value="C:plasma membrane"/>
    <property type="evidence" value="ECO:0007669"/>
    <property type="project" value="UniProtKB-SubCell"/>
</dbReference>
<comment type="subcellular location">
    <subcellularLocation>
        <location evidence="2">Cell inner membrane</location>
        <topology evidence="2">Multi-pass membrane protein</topology>
    </subcellularLocation>
</comment>
<evidence type="ECO:0000256" key="6">
    <source>
        <dbReference type="ARBA" id="ARBA00022553"/>
    </source>
</evidence>
<keyword evidence="5" id="KW-0997">Cell inner membrane</keyword>